<reference evidence="3" key="1">
    <citation type="submission" date="2018-12" db="EMBL/GenBank/DDBJ databases">
        <title>Complete genome sequence of an uncultured bacterium of the candidate phylum Bipolaricaulota.</title>
        <authorList>
            <person name="Kadnikov V.V."/>
            <person name="Mardanov A.V."/>
            <person name="Beletsky A.V."/>
            <person name="Frank Y.A."/>
            <person name="Karnachuk O.V."/>
            <person name="Ravin N.V."/>
        </authorList>
    </citation>
    <scope>NUCLEOTIDE SEQUENCE [LARGE SCALE GENOMIC DNA]</scope>
</reference>
<dbReference type="EMBL" id="CP034928">
    <property type="protein sequence ID" value="QAA76031.1"/>
    <property type="molecule type" value="Genomic_DNA"/>
</dbReference>
<evidence type="ECO:0000313" key="3">
    <source>
        <dbReference type="Proteomes" id="UP000287233"/>
    </source>
</evidence>
<evidence type="ECO:0000256" key="1">
    <source>
        <dbReference type="SAM" id="MobiDB-lite"/>
    </source>
</evidence>
<dbReference type="AlphaFoldDB" id="A0A410FST6"/>
<feature type="region of interest" description="Disordered" evidence="1">
    <location>
        <begin position="63"/>
        <end position="84"/>
    </location>
</feature>
<name>A0A410FST6_BIPS1</name>
<organism evidence="2 3">
    <name type="scientific">Bipolaricaulis sibiricus</name>
    <dbReference type="NCBI Taxonomy" id="2501609"/>
    <lineage>
        <taxon>Bacteria</taxon>
        <taxon>Candidatus Bipolaricaulota</taxon>
        <taxon>Candidatus Bipolaricaulia</taxon>
        <taxon>Candidatus Bipolaricaulales</taxon>
        <taxon>Candidatus Bipolaricaulaceae</taxon>
        <taxon>Candidatus Bipolaricaulis</taxon>
    </lineage>
</organism>
<sequence length="84" mass="9286">MATTNRRARSPPGPRRWTRLDGLVAGPQSTRAVGVKLALGRGTVLVAQTGARRPVCRAADLRPPVSQRRRRWPSDPCRRECDVS</sequence>
<feature type="compositionally biased region" description="Basic and acidic residues" evidence="1">
    <location>
        <begin position="72"/>
        <end position="84"/>
    </location>
</feature>
<accession>A0A410FST6</accession>
<gene>
    <name evidence="2" type="ORF">BIP78_0263</name>
</gene>
<evidence type="ECO:0000313" key="2">
    <source>
        <dbReference type="EMBL" id="QAA76031.1"/>
    </source>
</evidence>
<feature type="region of interest" description="Disordered" evidence="1">
    <location>
        <begin position="1"/>
        <end position="21"/>
    </location>
</feature>
<dbReference type="KEGG" id="bih:BIP78_0263"/>
<proteinExistence type="predicted"/>
<protein>
    <submittedName>
        <fullName evidence="2">Uncharacterized protein</fullName>
    </submittedName>
</protein>
<dbReference type="Proteomes" id="UP000287233">
    <property type="component" value="Chromosome"/>
</dbReference>